<dbReference type="RefSeq" id="WP_200246760.1">
    <property type="nucleotide sequence ID" value="NZ_NRRY01000033.1"/>
</dbReference>
<dbReference type="AlphaFoldDB" id="A0A9X1B5I6"/>
<dbReference type="EMBL" id="NRRY01000033">
    <property type="protein sequence ID" value="MBK1620174.1"/>
    <property type="molecule type" value="Genomic_DNA"/>
</dbReference>
<feature type="region of interest" description="Disordered" evidence="1">
    <location>
        <begin position="745"/>
        <end position="776"/>
    </location>
</feature>
<comment type="caution">
    <text evidence="3">The sequence shown here is derived from an EMBL/GenBank/DDBJ whole genome shotgun (WGS) entry which is preliminary data.</text>
</comment>
<evidence type="ECO:0000256" key="1">
    <source>
        <dbReference type="SAM" id="MobiDB-lite"/>
    </source>
</evidence>
<feature type="domain" description="AAA+ ATPase" evidence="2">
    <location>
        <begin position="434"/>
        <end position="623"/>
    </location>
</feature>
<name>A0A9X1B5I6_9GAMM</name>
<dbReference type="GO" id="GO:0005524">
    <property type="term" value="F:ATP binding"/>
    <property type="evidence" value="ECO:0007669"/>
    <property type="project" value="InterPro"/>
</dbReference>
<reference evidence="3 4" key="1">
    <citation type="journal article" date="2020" name="Microorganisms">
        <title>Osmotic Adaptation and Compatible Solute Biosynthesis of Phototrophic Bacteria as Revealed from Genome Analyses.</title>
        <authorList>
            <person name="Imhoff J.F."/>
            <person name="Rahn T."/>
            <person name="Kunzel S."/>
            <person name="Keller A."/>
            <person name="Neulinger S.C."/>
        </authorList>
    </citation>
    <scope>NUCLEOTIDE SEQUENCE [LARGE SCALE GENOMIC DNA]</scope>
    <source>
        <strain evidence="3 4">DSM 25653</strain>
    </source>
</reference>
<dbReference type="PANTHER" id="PTHR37291">
    <property type="entry name" value="5-METHYLCYTOSINE-SPECIFIC RESTRICTION ENZYME B"/>
    <property type="match status" value="1"/>
</dbReference>
<evidence type="ECO:0000313" key="3">
    <source>
        <dbReference type="EMBL" id="MBK1620174.1"/>
    </source>
</evidence>
<dbReference type="Pfam" id="PF07728">
    <property type="entry name" value="AAA_5"/>
    <property type="match status" value="1"/>
</dbReference>
<protein>
    <recommendedName>
        <fullName evidence="2">AAA+ ATPase domain-containing protein</fullName>
    </recommendedName>
</protein>
<dbReference type="Gene3D" id="3.40.50.300">
    <property type="entry name" value="P-loop containing nucleotide triphosphate hydrolases"/>
    <property type="match status" value="1"/>
</dbReference>
<evidence type="ECO:0000259" key="2">
    <source>
        <dbReference type="SMART" id="SM00382"/>
    </source>
</evidence>
<dbReference type="GO" id="GO:0016887">
    <property type="term" value="F:ATP hydrolysis activity"/>
    <property type="evidence" value="ECO:0007669"/>
    <property type="project" value="InterPro"/>
</dbReference>
<organism evidence="3 4">
    <name type="scientific">Lamprobacter modestohalophilus</name>
    <dbReference type="NCBI Taxonomy" id="1064514"/>
    <lineage>
        <taxon>Bacteria</taxon>
        <taxon>Pseudomonadati</taxon>
        <taxon>Pseudomonadota</taxon>
        <taxon>Gammaproteobacteria</taxon>
        <taxon>Chromatiales</taxon>
        <taxon>Chromatiaceae</taxon>
        <taxon>Lamprobacter</taxon>
    </lineage>
</organism>
<feature type="compositionally biased region" description="Acidic residues" evidence="1">
    <location>
        <begin position="757"/>
        <end position="776"/>
    </location>
</feature>
<keyword evidence="4" id="KW-1185">Reference proteome</keyword>
<proteinExistence type="predicted"/>
<evidence type="ECO:0000313" key="4">
    <source>
        <dbReference type="Proteomes" id="UP001138768"/>
    </source>
</evidence>
<dbReference type="InterPro" id="IPR027417">
    <property type="entry name" value="P-loop_NTPase"/>
</dbReference>
<sequence length="776" mass="86892">MLDPRLRSDLERRHEDLSDKGALLSQERLDACYALFRERFGPAVLANLDGEQLLDLMHLHGNQDSLVYWLEFKNDDEFPAQFGSISGGSALKFGLYRRKETGEWMTGSPKQPVVMTLAQAVARARQHRDELMAGASILEAFPQQPTQADYEALQQAMDERAPTVSRLAWGHKYFSLLYPHVLDDYHAPVYARFHLIKLLQKPLSEKPLSVKEQRYLDAYLFLQIANSLGWPVNHLTKVLNARDGEPHQVWLFNTSLTDADLWSRMQRQGFIARGPAQLSALDWLDGSSGALARLKQKLTEVDITPSGETLSATARAIRDFACGMEERDLVLAVDGQTVRGIGEILADGYQFDARASADAPHQRAIQWQALTEWDHAIPTATTLGVKRLSDAHVDLLIAIERHLLDAHGTAALSAPSISSALDGVGGDIQRILERKRQVILYGPPGTGKTWQARRVACDLATMHGFGKAWADLSDDDQALVFGSKAHPALVRVCTFHPGYGYEDFIEGYRPKTGLTDQLGFELRPGLFKRCCEEAAAKPEKRFYLIIDEINRGDIPRIFGELLTLLEYDKRGQSVHLPLSNEPFSVPANLYVIGTMNTADRSIALLDTALRRRFGFLELMPDMELLKGPLIADKIPLHLWLDALNRRILEHVGRDARNLQIGHAYFLQRTQEGPKPVTDLPRFRRILSEDILPLLEEYCYEDYETLAKIIGKDFVDLQRRRIERGLFQATNKDAFIQAILAPTPELTTSKEATAGSADDSDGDADDSPETDAAEPVA</sequence>
<gene>
    <name evidence="3" type="ORF">CKO42_17350</name>
</gene>
<accession>A0A9X1B5I6</accession>
<dbReference type="InterPro" id="IPR011704">
    <property type="entry name" value="ATPase_dyneun-rel_AAA"/>
</dbReference>
<dbReference type="InterPro" id="IPR052934">
    <property type="entry name" value="Methyl-DNA_Rec/Restrict_Enz"/>
</dbReference>
<dbReference type="SUPFAM" id="SSF52540">
    <property type="entry name" value="P-loop containing nucleoside triphosphate hydrolases"/>
    <property type="match status" value="1"/>
</dbReference>
<dbReference type="InterPro" id="IPR003593">
    <property type="entry name" value="AAA+_ATPase"/>
</dbReference>
<dbReference type="PANTHER" id="PTHR37291:SF1">
    <property type="entry name" value="TYPE IV METHYL-DIRECTED RESTRICTION ENZYME ECOKMCRB SUBUNIT"/>
    <property type="match status" value="1"/>
</dbReference>
<dbReference type="Proteomes" id="UP001138768">
    <property type="component" value="Unassembled WGS sequence"/>
</dbReference>
<dbReference type="SMART" id="SM00382">
    <property type="entry name" value="AAA"/>
    <property type="match status" value="1"/>
</dbReference>